<accession>A0A7S8RIE1</accession>
<proteinExistence type="predicted"/>
<name>A0A7S8RIE1_9MICO</name>
<protein>
    <submittedName>
        <fullName evidence="1">Uncharacterized protein</fullName>
    </submittedName>
</protein>
<dbReference type="KEGG" id="msf:IT882_04385"/>
<evidence type="ECO:0000313" key="1">
    <source>
        <dbReference type="EMBL" id="QPE05312.1"/>
    </source>
</evidence>
<dbReference type="RefSeq" id="WP_195693329.1">
    <property type="nucleotide sequence ID" value="NZ_CP064760.1"/>
</dbReference>
<dbReference type="AlphaFoldDB" id="A0A7S8RIE1"/>
<gene>
    <name evidence="1" type="ORF">IT882_04385</name>
</gene>
<keyword evidence="2" id="KW-1185">Reference proteome</keyword>
<evidence type="ECO:0000313" key="2">
    <source>
        <dbReference type="Proteomes" id="UP000594480"/>
    </source>
</evidence>
<sequence length="156" mass="17455">MAEQGIQFSIDSPDLPHLLRKLKEINPKLATNLRRELRATGEDIIRAQQAELAQGGPSTAGTREEIGSGLKTRIVAGKTRQGIDIKTTGPKRDGFNMARIFQAKFIRHPVFGSDTWVEQQGRPYFFKPATGELRDLMRDRINDVIADAVEQANRTL</sequence>
<dbReference type="EMBL" id="CP064760">
    <property type="protein sequence ID" value="QPE05312.1"/>
    <property type="molecule type" value="Genomic_DNA"/>
</dbReference>
<organism evidence="1 2">
    <name type="scientific">Microbacterium schleiferi</name>
    <dbReference type="NCBI Taxonomy" id="69362"/>
    <lineage>
        <taxon>Bacteria</taxon>
        <taxon>Bacillati</taxon>
        <taxon>Actinomycetota</taxon>
        <taxon>Actinomycetes</taxon>
        <taxon>Micrococcales</taxon>
        <taxon>Microbacteriaceae</taxon>
        <taxon>Microbacterium</taxon>
    </lineage>
</organism>
<reference evidence="1 2" key="1">
    <citation type="submission" date="2020-11" db="EMBL/GenBank/DDBJ databases">
        <title>Amino acid is mineralized and recycled by bacteria in oceanic microbiome.</title>
        <authorList>
            <person name="Zheng L.Y."/>
        </authorList>
    </citation>
    <scope>NUCLEOTIDE SEQUENCE [LARGE SCALE GENOMIC DNA]</scope>
    <source>
        <strain evidence="1 2">A32-1</strain>
    </source>
</reference>
<dbReference type="Proteomes" id="UP000594480">
    <property type="component" value="Chromosome"/>
</dbReference>